<dbReference type="EMBL" id="DS989729">
    <property type="protein sequence ID" value="EEA06457.1"/>
    <property type="molecule type" value="Genomic_DNA"/>
</dbReference>
<dbReference type="VEuPathDB" id="CryptoDB:CMU_009490"/>
<sequence length="109" mass="11895">MQNSIECIEIPELIGGAAFTNGGLLIYEFGEHSIVHETAILCSVINQVKSSLLKNLDQELSIHIDTTLRDFFVTESDGIIVTISKKKGNSDKQIKTSGTTKSDGNNNKQ</sequence>
<reference evidence="2" key="1">
    <citation type="submission" date="2008-06" db="EMBL/GenBank/DDBJ databases">
        <authorList>
            <person name="Lorenzi H."/>
            <person name="Inman J."/>
            <person name="Miller J."/>
            <person name="Schobel S."/>
            <person name="Amedeo P."/>
            <person name="Caler E.V."/>
            <person name="da Silva J."/>
        </authorList>
    </citation>
    <scope>NUCLEOTIDE SEQUENCE [LARGE SCALE GENOMIC DNA]</scope>
    <source>
        <strain evidence="2">RN66</strain>
    </source>
</reference>
<evidence type="ECO:0008006" key="4">
    <source>
        <dbReference type="Google" id="ProtNLM"/>
    </source>
</evidence>
<evidence type="ECO:0000256" key="1">
    <source>
        <dbReference type="SAM" id="MobiDB-lite"/>
    </source>
</evidence>
<evidence type="ECO:0000313" key="2">
    <source>
        <dbReference type="EMBL" id="EEA06457.1"/>
    </source>
</evidence>
<dbReference type="Proteomes" id="UP000001460">
    <property type="component" value="Unassembled WGS sequence"/>
</dbReference>
<name>B6AE16_CRYMR</name>
<organism evidence="2 3">
    <name type="scientific">Cryptosporidium muris (strain RN66)</name>
    <dbReference type="NCBI Taxonomy" id="441375"/>
    <lineage>
        <taxon>Eukaryota</taxon>
        <taxon>Sar</taxon>
        <taxon>Alveolata</taxon>
        <taxon>Apicomplexa</taxon>
        <taxon>Conoidasida</taxon>
        <taxon>Coccidia</taxon>
        <taxon>Eucoccidiorida</taxon>
        <taxon>Eimeriorina</taxon>
        <taxon>Cryptosporidiidae</taxon>
        <taxon>Cryptosporidium</taxon>
    </lineage>
</organism>
<dbReference type="RefSeq" id="XP_002140806.1">
    <property type="nucleotide sequence ID" value="XM_002140770.1"/>
</dbReference>
<proteinExistence type="predicted"/>
<dbReference type="AlphaFoldDB" id="B6AE16"/>
<evidence type="ECO:0000313" key="3">
    <source>
        <dbReference type="Proteomes" id="UP000001460"/>
    </source>
</evidence>
<dbReference type="GeneID" id="6995979"/>
<feature type="region of interest" description="Disordered" evidence="1">
    <location>
        <begin position="86"/>
        <end position="109"/>
    </location>
</feature>
<accession>B6AE16</accession>
<gene>
    <name evidence="2" type="ORF">CMU_009490</name>
</gene>
<feature type="compositionally biased region" description="Polar residues" evidence="1">
    <location>
        <begin position="95"/>
        <end position="109"/>
    </location>
</feature>
<protein>
    <recommendedName>
        <fullName evidence="4">Late endosomal/lysosomal adaptor and MAPK and MTOR activator 5</fullName>
    </recommendedName>
</protein>
<dbReference type="OrthoDB" id="10292251at2759"/>
<keyword evidence="3" id="KW-1185">Reference proteome</keyword>